<dbReference type="OrthoDB" id="9770681at2"/>
<name>A0A418WVU2_9BURK</name>
<evidence type="ECO:0000256" key="1">
    <source>
        <dbReference type="ARBA" id="ARBA00001974"/>
    </source>
</evidence>
<dbReference type="RefSeq" id="WP_119742916.1">
    <property type="nucleotide sequence ID" value="NZ_QYUN01000003.1"/>
</dbReference>
<accession>A0A418WVU2</accession>
<dbReference type="GO" id="GO:0050660">
    <property type="term" value="F:flavin adenine dinucleotide binding"/>
    <property type="evidence" value="ECO:0007669"/>
    <property type="project" value="InterPro"/>
</dbReference>
<protein>
    <submittedName>
        <fullName evidence="9">Acyl-CoA dehydrogenase</fullName>
    </submittedName>
</protein>
<dbReference type="PANTHER" id="PTHR43884:SF12">
    <property type="entry name" value="ISOVALERYL-COA DEHYDROGENASE, MITOCHONDRIAL-RELATED"/>
    <property type="match status" value="1"/>
</dbReference>
<evidence type="ECO:0000256" key="3">
    <source>
        <dbReference type="ARBA" id="ARBA00022630"/>
    </source>
</evidence>
<dbReference type="PANTHER" id="PTHR43884">
    <property type="entry name" value="ACYL-COA DEHYDROGENASE"/>
    <property type="match status" value="1"/>
</dbReference>
<comment type="similarity">
    <text evidence="2">Belongs to the acyl-CoA dehydrogenase family.</text>
</comment>
<sequence>MDFFPRSIFSEEHEIFREQVRRFCEREIAPHHADWEQAHRVPREVWKRAGDNGFLCCWLPEEEGGHGADLLFDFIVCEELGRAGATGPGFPLHSVIVAPYIAHHGTSALKARVLPGMVNGEKIGAIVMTEPGAGSDLAGIRTRAEKDGDSWIINGQKTFITNGQNADVMVVACKTEPDRGAHGISLFVVTADMAGFSRGKNLHKIGQHAQDTAELFFDNVRVPADHLLGEVNKGFKYLMQELAQERLLVSVQCQARAEAAFAWTQSYVKERKAFRQRIADFQNTRYKLAGMYAELQAGRAYCDQLIQLHMKGKLKPADASAGKLWHSELLARVTDECLQLHGGYGYMQEYPIGRAYVDARIERIYGGTSEIMKEIIARAICDERAS</sequence>
<reference evidence="9 10" key="1">
    <citation type="submission" date="2018-09" db="EMBL/GenBank/DDBJ databases">
        <authorList>
            <person name="Zhu H."/>
        </authorList>
    </citation>
    <scope>NUCLEOTIDE SEQUENCE [LARGE SCALE GENOMIC DNA]</scope>
    <source>
        <strain evidence="9 10">K2R10-39</strain>
    </source>
</reference>
<dbReference type="Pfam" id="PF00441">
    <property type="entry name" value="Acyl-CoA_dh_1"/>
    <property type="match status" value="1"/>
</dbReference>
<keyword evidence="10" id="KW-1185">Reference proteome</keyword>
<dbReference type="Gene3D" id="1.20.140.10">
    <property type="entry name" value="Butyryl-CoA Dehydrogenase, subunit A, domain 3"/>
    <property type="match status" value="1"/>
</dbReference>
<gene>
    <name evidence="9" type="ORF">D3870_20525</name>
</gene>
<evidence type="ECO:0000313" key="9">
    <source>
        <dbReference type="EMBL" id="RJF96778.1"/>
    </source>
</evidence>
<evidence type="ECO:0000259" key="6">
    <source>
        <dbReference type="Pfam" id="PF00441"/>
    </source>
</evidence>
<dbReference type="FunFam" id="2.40.110.10:FF:000002">
    <property type="entry name" value="Acyl-CoA dehydrogenase fadE12"/>
    <property type="match status" value="1"/>
</dbReference>
<dbReference type="InterPro" id="IPR009075">
    <property type="entry name" value="AcylCo_DH/oxidase_C"/>
</dbReference>
<comment type="cofactor">
    <cofactor evidence="1">
        <name>FAD</name>
        <dbReference type="ChEBI" id="CHEBI:57692"/>
    </cofactor>
</comment>
<dbReference type="SUPFAM" id="SSF56645">
    <property type="entry name" value="Acyl-CoA dehydrogenase NM domain-like"/>
    <property type="match status" value="1"/>
</dbReference>
<keyword evidence="4" id="KW-0274">FAD</keyword>
<dbReference type="GO" id="GO:0003995">
    <property type="term" value="F:acyl-CoA dehydrogenase activity"/>
    <property type="evidence" value="ECO:0007669"/>
    <property type="project" value="InterPro"/>
</dbReference>
<dbReference type="Pfam" id="PF02771">
    <property type="entry name" value="Acyl-CoA_dh_N"/>
    <property type="match status" value="1"/>
</dbReference>
<proteinExistence type="inferred from homology"/>
<keyword evidence="3" id="KW-0285">Flavoprotein</keyword>
<dbReference type="Pfam" id="PF02770">
    <property type="entry name" value="Acyl-CoA_dh_M"/>
    <property type="match status" value="1"/>
</dbReference>
<evidence type="ECO:0000256" key="4">
    <source>
        <dbReference type="ARBA" id="ARBA00022827"/>
    </source>
</evidence>
<feature type="domain" description="Acyl-CoA dehydrogenase/oxidase N-terminal" evidence="8">
    <location>
        <begin position="10"/>
        <end position="121"/>
    </location>
</feature>
<evidence type="ECO:0000313" key="10">
    <source>
        <dbReference type="Proteomes" id="UP000285190"/>
    </source>
</evidence>
<dbReference type="Proteomes" id="UP000285190">
    <property type="component" value="Unassembled WGS sequence"/>
</dbReference>
<dbReference type="InterPro" id="IPR037069">
    <property type="entry name" value="AcylCoA_DH/ox_N_sf"/>
</dbReference>
<dbReference type="AlphaFoldDB" id="A0A418WVU2"/>
<feature type="domain" description="Acyl-CoA dehydrogenase/oxidase C-terminal" evidence="6">
    <location>
        <begin position="232"/>
        <end position="380"/>
    </location>
</feature>
<dbReference type="PROSITE" id="PS00073">
    <property type="entry name" value="ACYL_COA_DH_2"/>
    <property type="match status" value="1"/>
</dbReference>
<feature type="domain" description="Acyl-CoA oxidase/dehydrogenase middle" evidence="7">
    <location>
        <begin position="125"/>
        <end position="220"/>
    </location>
</feature>
<evidence type="ECO:0000259" key="8">
    <source>
        <dbReference type="Pfam" id="PF02771"/>
    </source>
</evidence>
<dbReference type="EMBL" id="QYUN01000003">
    <property type="protein sequence ID" value="RJF96778.1"/>
    <property type="molecule type" value="Genomic_DNA"/>
</dbReference>
<evidence type="ECO:0000256" key="2">
    <source>
        <dbReference type="ARBA" id="ARBA00009347"/>
    </source>
</evidence>
<dbReference type="InterPro" id="IPR046373">
    <property type="entry name" value="Acyl-CoA_Oxase/DH_mid-dom_sf"/>
</dbReference>
<evidence type="ECO:0000256" key="5">
    <source>
        <dbReference type="ARBA" id="ARBA00023002"/>
    </source>
</evidence>
<organism evidence="9 10">
    <name type="scientific">Noviherbaspirillum cavernae</name>
    <dbReference type="NCBI Taxonomy" id="2320862"/>
    <lineage>
        <taxon>Bacteria</taxon>
        <taxon>Pseudomonadati</taxon>
        <taxon>Pseudomonadota</taxon>
        <taxon>Betaproteobacteria</taxon>
        <taxon>Burkholderiales</taxon>
        <taxon>Oxalobacteraceae</taxon>
        <taxon>Noviherbaspirillum</taxon>
    </lineage>
</organism>
<keyword evidence="5" id="KW-0560">Oxidoreductase</keyword>
<dbReference type="FunFam" id="1.20.140.10:FF:000001">
    <property type="entry name" value="Acyl-CoA dehydrogenase"/>
    <property type="match status" value="1"/>
</dbReference>
<dbReference type="InterPro" id="IPR006091">
    <property type="entry name" value="Acyl-CoA_Oxase/DH_mid-dom"/>
</dbReference>
<evidence type="ECO:0000259" key="7">
    <source>
        <dbReference type="Pfam" id="PF02770"/>
    </source>
</evidence>
<dbReference type="InterPro" id="IPR009100">
    <property type="entry name" value="AcylCoA_DH/oxidase_NM_dom_sf"/>
</dbReference>
<dbReference type="Gene3D" id="2.40.110.10">
    <property type="entry name" value="Butyryl-CoA Dehydrogenase, subunit A, domain 2"/>
    <property type="match status" value="1"/>
</dbReference>
<dbReference type="InterPro" id="IPR036250">
    <property type="entry name" value="AcylCo_DH-like_C"/>
</dbReference>
<dbReference type="Gene3D" id="1.10.540.10">
    <property type="entry name" value="Acyl-CoA dehydrogenase/oxidase, N-terminal domain"/>
    <property type="match status" value="1"/>
</dbReference>
<dbReference type="InterPro" id="IPR013786">
    <property type="entry name" value="AcylCoA_DH/ox_N"/>
</dbReference>
<dbReference type="SUPFAM" id="SSF47203">
    <property type="entry name" value="Acyl-CoA dehydrogenase C-terminal domain-like"/>
    <property type="match status" value="1"/>
</dbReference>
<dbReference type="InterPro" id="IPR006089">
    <property type="entry name" value="Acyl-CoA_DH_CS"/>
</dbReference>
<comment type="caution">
    <text evidence="9">The sequence shown here is derived from an EMBL/GenBank/DDBJ whole genome shotgun (WGS) entry which is preliminary data.</text>
</comment>